<dbReference type="EnsemblMetazoa" id="MDOA001299-RA">
    <property type="protein sequence ID" value="MDOA001299-PA"/>
    <property type="gene ID" value="MDOA001299"/>
</dbReference>
<organism evidence="2">
    <name type="scientific">Musca domestica</name>
    <name type="common">House fly</name>
    <dbReference type="NCBI Taxonomy" id="7370"/>
    <lineage>
        <taxon>Eukaryota</taxon>
        <taxon>Metazoa</taxon>
        <taxon>Ecdysozoa</taxon>
        <taxon>Arthropoda</taxon>
        <taxon>Hexapoda</taxon>
        <taxon>Insecta</taxon>
        <taxon>Pterygota</taxon>
        <taxon>Neoptera</taxon>
        <taxon>Endopterygota</taxon>
        <taxon>Diptera</taxon>
        <taxon>Brachycera</taxon>
        <taxon>Muscomorpha</taxon>
        <taxon>Muscoidea</taxon>
        <taxon>Muscidae</taxon>
        <taxon>Musca</taxon>
    </lineage>
</organism>
<feature type="chain" id="PRO_5044559850" evidence="1">
    <location>
        <begin position="20"/>
        <end position="223"/>
    </location>
</feature>
<dbReference type="Proteomes" id="UP001652621">
    <property type="component" value="Unplaced"/>
</dbReference>
<evidence type="ECO:0000313" key="2">
    <source>
        <dbReference type="EnsemblMetazoa" id="MDOA001299-PA"/>
    </source>
</evidence>
<dbReference type="GeneID" id="101901394"/>
<evidence type="ECO:0000256" key="1">
    <source>
        <dbReference type="SAM" id="SignalP"/>
    </source>
</evidence>
<gene>
    <name evidence="2" type="primary">101901394</name>
    <name evidence="4" type="synonym">LOC101901394</name>
</gene>
<protein>
    <submittedName>
        <fullName evidence="4">Uncharacterized protein LOC101901394</fullName>
    </submittedName>
</protein>
<dbReference type="OrthoDB" id="10460881at2759"/>
<evidence type="ECO:0000313" key="4">
    <source>
        <dbReference type="RefSeq" id="XP_005175983.1"/>
    </source>
</evidence>
<reference evidence="4" key="2">
    <citation type="submission" date="2025-04" db="UniProtKB">
        <authorList>
            <consortium name="RefSeq"/>
        </authorList>
    </citation>
    <scope>IDENTIFICATION</scope>
    <source>
        <strain evidence="4">Aabys</strain>
    </source>
</reference>
<dbReference type="RefSeq" id="XP_005175983.1">
    <property type="nucleotide sequence ID" value="XM_005175926.3"/>
</dbReference>
<keyword evidence="3" id="KW-1185">Reference proteome</keyword>
<dbReference type="VEuPathDB" id="VectorBase:MDOMA2_011351"/>
<proteinExistence type="predicted"/>
<name>A0A1I8M502_MUSDO</name>
<dbReference type="VEuPathDB" id="VectorBase:MDOA001299"/>
<accession>A0A1I8M502</accession>
<dbReference type="AlphaFoldDB" id="A0A1I8M502"/>
<evidence type="ECO:0000313" key="3">
    <source>
        <dbReference type="Proteomes" id="UP001652621"/>
    </source>
</evidence>
<dbReference type="KEGG" id="mde:101901394"/>
<keyword evidence="1" id="KW-0732">Signal</keyword>
<feature type="signal peptide" evidence="1">
    <location>
        <begin position="1"/>
        <end position="19"/>
    </location>
</feature>
<reference evidence="2" key="1">
    <citation type="submission" date="2020-05" db="UniProtKB">
        <authorList>
            <consortium name="EnsemblMetazoa"/>
        </authorList>
    </citation>
    <scope>IDENTIFICATION</scope>
    <source>
        <strain evidence="2">Aabys</strain>
    </source>
</reference>
<sequence length="223" mass="26117">MNKFIPIFLVALGVVVALGAPSGSGEESKSYQLFETVAEKLQKSLWSEEILGKFEEYLNVLKEWSESDEKLQTSSVYDKFREQLKKCSEELQDLKAQPDNCAKQLALKETHEKIRHLFDSVDDEKLRRDWVKKYMNFAVPMRSISRNSNEQFYAFLKETVENYLNAVDTSAQSENLVEWHKKFAKQTDYVKQQKMVMEFMALFPEERKMYEANKCQVQYSTGL</sequence>